<comment type="subcellular location">
    <subcellularLocation>
        <location evidence="1">Cytoplasm</location>
    </subcellularLocation>
</comment>
<dbReference type="PANTHER" id="PTHR24345">
    <property type="entry name" value="SERINE/THREONINE-PROTEIN KINASE PLK"/>
    <property type="match status" value="1"/>
</dbReference>
<accession>A0A226E1R7</accession>
<dbReference type="SUPFAM" id="SSF56112">
    <property type="entry name" value="Protein kinase-like (PK-like)"/>
    <property type="match status" value="1"/>
</dbReference>
<reference evidence="13 14" key="1">
    <citation type="submission" date="2015-12" db="EMBL/GenBank/DDBJ databases">
        <title>The genome of Folsomia candida.</title>
        <authorList>
            <person name="Faddeeva A."/>
            <person name="Derks M.F."/>
            <person name="Anvar Y."/>
            <person name="Smit S."/>
            <person name="Van Straalen N."/>
            <person name="Roelofs D."/>
        </authorList>
    </citation>
    <scope>NUCLEOTIDE SEQUENCE [LARGE SCALE GENOMIC DNA]</scope>
    <source>
        <strain evidence="13 14">VU population</strain>
        <tissue evidence="13">Whole body</tissue>
    </source>
</reference>
<comment type="caution">
    <text evidence="13">The sequence shown here is derived from an EMBL/GenBank/DDBJ whole genome shotgun (WGS) entry which is preliminary data.</text>
</comment>
<dbReference type="Gene3D" id="3.30.1120.120">
    <property type="match status" value="1"/>
</dbReference>
<evidence type="ECO:0000256" key="9">
    <source>
        <dbReference type="SAM" id="MobiDB-lite"/>
    </source>
</evidence>
<dbReference type="GO" id="GO:0005737">
    <property type="term" value="C:cytoplasm"/>
    <property type="evidence" value="ECO:0007669"/>
    <property type="project" value="UniProtKB-SubCell"/>
</dbReference>
<dbReference type="FunFam" id="3.30.1120.120:FF:000001">
    <property type="entry name" value="serine/threonine-protein kinase PLK4 isoform X2"/>
    <property type="match status" value="1"/>
</dbReference>
<keyword evidence="5 13" id="KW-0418">Kinase</keyword>
<name>A0A226E1R7_FOLCA</name>
<dbReference type="Gene3D" id="3.90.70.10">
    <property type="entry name" value="Cysteine proteinases"/>
    <property type="match status" value="2"/>
</dbReference>
<evidence type="ECO:0000256" key="7">
    <source>
        <dbReference type="ARBA" id="ARBA00030429"/>
    </source>
</evidence>
<feature type="compositionally biased region" description="Polar residues" evidence="9">
    <location>
        <begin position="790"/>
        <end position="802"/>
    </location>
</feature>
<dbReference type="InterPro" id="IPR033699">
    <property type="entry name" value="POLO_box_Plk4_1"/>
</dbReference>
<feature type="domain" description="Protein kinase" evidence="10">
    <location>
        <begin position="1"/>
        <end position="98"/>
    </location>
</feature>
<dbReference type="PROSITE" id="PS50011">
    <property type="entry name" value="PROTEIN_KINASE_DOM"/>
    <property type="match status" value="1"/>
</dbReference>
<dbReference type="Gene3D" id="3.30.1120.130">
    <property type="match status" value="1"/>
</dbReference>
<keyword evidence="3" id="KW-0808">Transferase</keyword>
<evidence type="ECO:0000259" key="12">
    <source>
        <dbReference type="PROSITE" id="PS51985"/>
    </source>
</evidence>
<proteinExistence type="predicted"/>
<dbReference type="SMART" id="SM00220">
    <property type="entry name" value="S_TKc"/>
    <property type="match status" value="1"/>
</dbReference>
<keyword evidence="14" id="KW-1185">Reference proteome</keyword>
<dbReference type="GO" id="GO:0005634">
    <property type="term" value="C:nucleus"/>
    <property type="evidence" value="ECO:0007669"/>
    <property type="project" value="TreeGrafter"/>
</dbReference>
<dbReference type="Pfam" id="PF18190">
    <property type="entry name" value="Plk4_PB1"/>
    <property type="match status" value="1"/>
</dbReference>
<dbReference type="STRING" id="158441.A0A226E1R7"/>
<organism evidence="13 14">
    <name type="scientific">Folsomia candida</name>
    <name type="common">Springtail</name>
    <dbReference type="NCBI Taxonomy" id="158441"/>
    <lineage>
        <taxon>Eukaryota</taxon>
        <taxon>Metazoa</taxon>
        <taxon>Ecdysozoa</taxon>
        <taxon>Arthropoda</taxon>
        <taxon>Hexapoda</taxon>
        <taxon>Collembola</taxon>
        <taxon>Entomobryomorpha</taxon>
        <taxon>Isotomoidea</taxon>
        <taxon>Isotomidae</taxon>
        <taxon>Proisotominae</taxon>
        <taxon>Folsomia</taxon>
    </lineage>
</organism>
<dbReference type="InterPro" id="IPR033698">
    <property type="entry name" value="POLO_box_Plk4_2"/>
</dbReference>
<evidence type="ECO:0000256" key="8">
    <source>
        <dbReference type="ARBA" id="ARBA00030924"/>
    </source>
</evidence>
<dbReference type="PANTHER" id="PTHR24345:SF91">
    <property type="entry name" value="SERINE_THREONINE-PROTEIN KINASE PLK4"/>
    <property type="match status" value="1"/>
</dbReference>
<dbReference type="AlphaFoldDB" id="A0A226E1R7"/>
<dbReference type="InterPro" id="IPR011009">
    <property type="entry name" value="Kinase-like_dom_sf"/>
</dbReference>
<keyword evidence="2" id="KW-0723">Serine/threonine-protein kinase</keyword>
<dbReference type="Proteomes" id="UP000198287">
    <property type="component" value="Unassembled WGS sequence"/>
</dbReference>
<dbReference type="GO" id="GO:0005524">
    <property type="term" value="F:ATP binding"/>
    <property type="evidence" value="ECO:0007669"/>
    <property type="project" value="UniProtKB-KW"/>
</dbReference>
<evidence type="ECO:0000256" key="1">
    <source>
        <dbReference type="ARBA" id="ARBA00004496"/>
    </source>
</evidence>
<dbReference type="EMBL" id="LNIX01000008">
    <property type="protein sequence ID" value="OXA50917.1"/>
    <property type="molecule type" value="Genomic_DNA"/>
</dbReference>
<evidence type="ECO:0000259" key="11">
    <source>
        <dbReference type="PROSITE" id="PS51984"/>
    </source>
</evidence>
<dbReference type="InterPro" id="IPR000719">
    <property type="entry name" value="Prot_kinase_dom"/>
</dbReference>
<dbReference type="CDD" id="cd13114">
    <property type="entry name" value="POLO_box_Plk4_1"/>
    <property type="match status" value="1"/>
</dbReference>
<keyword evidence="4" id="KW-0547">Nucleotide-binding</keyword>
<dbReference type="OrthoDB" id="10004143at2759"/>
<evidence type="ECO:0000256" key="6">
    <source>
        <dbReference type="ARBA" id="ARBA00022840"/>
    </source>
</evidence>
<dbReference type="Gene3D" id="1.10.510.10">
    <property type="entry name" value="Transferase(Phosphotransferase) domain 1"/>
    <property type="match status" value="1"/>
</dbReference>
<evidence type="ECO:0000313" key="13">
    <source>
        <dbReference type="EMBL" id="OXA50917.1"/>
    </source>
</evidence>
<dbReference type="GO" id="GO:0004674">
    <property type="term" value="F:protein serine/threonine kinase activity"/>
    <property type="evidence" value="ECO:0007669"/>
    <property type="project" value="UniProtKB-KW"/>
</dbReference>
<protein>
    <recommendedName>
        <fullName evidence="8">Serine/threonine-protein kinase SAK</fullName>
    </recommendedName>
    <alternativeName>
        <fullName evidence="7">Serine/threonine-protein kinase Sak</fullName>
    </alternativeName>
</protein>
<gene>
    <name evidence="13" type="ORF">Fcan01_14143</name>
</gene>
<dbReference type="PROSITE" id="PS51984">
    <property type="entry name" value="CPB1"/>
    <property type="match status" value="1"/>
</dbReference>
<evidence type="ECO:0000256" key="3">
    <source>
        <dbReference type="ARBA" id="ARBA00022679"/>
    </source>
</evidence>
<dbReference type="Pfam" id="PF18409">
    <property type="entry name" value="Plk4_PB2"/>
    <property type="match status" value="1"/>
</dbReference>
<dbReference type="PROSITE" id="PS51985">
    <property type="entry name" value="CPB2"/>
    <property type="match status" value="1"/>
</dbReference>
<evidence type="ECO:0000259" key="10">
    <source>
        <dbReference type="PROSITE" id="PS50011"/>
    </source>
</evidence>
<evidence type="ECO:0000256" key="4">
    <source>
        <dbReference type="ARBA" id="ARBA00022741"/>
    </source>
</evidence>
<sequence length="913" mass="102415">MTICGTPNYMSPEVATHEPHGLSTDVWGLGILLYTCLVGKPPFETENGLKSTLTRVVMSDIKFPAFVSLEAKDLIRALLQKNPIDRINLKNILDHSFILKFQAKNSVNGRSMLYDSGLTTASYTSPININSRGYVYPTCASHIGSDGCSRSGHLCLNQETHSHPLPPVNRQLGGGEEFCEGSCTHSTPNRFLPAETSCSFQCAPVQYCHLQHSGICQGNNCIYAWRQTQQTCPHSEICLTTAKSSCCSTTPKYKDNRRSSKTEDVACAPPASEKIGSSNVEKNKLGGLCGSIFDDNTKKIPVAPVCAIRLRPIRQKAKNVVCNILETSDVCLEFTRQIEGQERVWEVMKISSDGMRIIIYHPKKGRGVKVSDNPPPLPTAGADTMYSYTNIPQKYWKKYSYAYKFVELVKKRTPKMIYYTPLAKCYLMENDPINDFQACFYQGAGKIFKSESCCTITLKTGKSWVFDIFDIPTFPTDVQYMWDHFKKCLERCEARHELLTNPKLEGSDEMFPLIIRPHNSINSPSEQQSQPRKFISPERDKHSFNVEEFVTTLCKKGMNLPPFIHYLGGSSNYYHQLILGQPPSLSPPVGKLQSLLEISLRAQSLTIESVPVSLFLVKMPRANGKLIGYRGIIPPLSLRVPIGSGGHKHQDFHLQAVITLRYCHYTCFIRSKKEWVYFDSMAPGGQPEVVFLNDMEQEVDAINRMNADDPTLFAITGNDSKSRKMLVQERDPVAKMRTLYLALLDKRVHIEMEIFLILLRQCRNEHLLPCFTGKIQTKPIDVNPVKPKNVQLNSTTSTTKLNQPKKKGDPLSTWKLPPNSTNQPSLEDAQVFLCLAGRRGALHVYQTLPNFAKTLTTIKLKVEMNEAEFALAMKTFPCLKRLAVTACPNTVVSIDSIPLSVKSLALNVKGVWI</sequence>
<keyword evidence="6" id="KW-0067">ATP-binding</keyword>
<feature type="region of interest" description="Disordered" evidence="9">
    <location>
        <begin position="786"/>
        <end position="820"/>
    </location>
</feature>
<evidence type="ECO:0000313" key="14">
    <source>
        <dbReference type="Proteomes" id="UP000198287"/>
    </source>
</evidence>
<dbReference type="Pfam" id="PF00069">
    <property type="entry name" value="Pkinase"/>
    <property type="match status" value="1"/>
</dbReference>
<feature type="domain" description="Cryptic POLO box 2 (CPB2)" evidence="12">
    <location>
        <begin position="413"/>
        <end position="525"/>
    </location>
</feature>
<dbReference type="InterPro" id="IPR047108">
    <property type="entry name" value="Plk4-like_POLO_box_2_sf"/>
</dbReference>
<feature type="domain" description="Cryptic POLO box 1 (CPB1)" evidence="11">
    <location>
        <begin position="297"/>
        <end position="412"/>
    </location>
</feature>
<evidence type="ECO:0000256" key="2">
    <source>
        <dbReference type="ARBA" id="ARBA00022527"/>
    </source>
</evidence>
<evidence type="ECO:0000256" key="5">
    <source>
        <dbReference type="ARBA" id="ARBA00022777"/>
    </source>
</evidence>
<dbReference type="InterPro" id="IPR046437">
    <property type="entry name" value="Ser_Thr-PK_POLO_box_1_sf"/>
</dbReference>